<evidence type="ECO:0000256" key="3">
    <source>
        <dbReference type="ARBA" id="ARBA00023128"/>
    </source>
</evidence>
<proteinExistence type="inferred from homology"/>
<dbReference type="OrthoDB" id="26679at2759"/>
<evidence type="ECO:0000256" key="4">
    <source>
        <dbReference type="ARBA" id="ARBA00040604"/>
    </source>
</evidence>
<dbReference type="AlphaFoldDB" id="A0A7I4YW81"/>
<feature type="compositionally biased region" description="Polar residues" evidence="5">
    <location>
        <begin position="100"/>
        <end position="118"/>
    </location>
</feature>
<feature type="region of interest" description="Disordered" evidence="5">
    <location>
        <begin position="100"/>
        <end position="121"/>
    </location>
</feature>
<name>A0A7I4YW81_HAECO</name>
<dbReference type="GO" id="GO:0005739">
    <property type="term" value="C:mitochondrion"/>
    <property type="evidence" value="ECO:0007669"/>
    <property type="project" value="UniProtKB-SubCell"/>
</dbReference>
<evidence type="ECO:0000256" key="2">
    <source>
        <dbReference type="ARBA" id="ARBA00009540"/>
    </source>
</evidence>
<comment type="similarity">
    <text evidence="2">Belongs to the OXR1 family.</text>
</comment>
<keyword evidence="7" id="KW-1185">Reference proteome</keyword>
<dbReference type="PROSITE" id="PS51886">
    <property type="entry name" value="TLDC"/>
    <property type="match status" value="1"/>
</dbReference>
<evidence type="ECO:0000256" key="1">
    <source>
        <dbReference type="ARBA" id="ARBA00004173"/>
    </source>
</evidence>
<accession>A0A7I4YW81</accession>
<dbReference type="GO" id="GO:0006979">
    <property type="term" value="P:response to oxidative stress"/>
    <property type="evidence" value="ECO:0007669"/>
    <property type="project" value="TreeGrafter"/>
</dbReference>
<keyword evidence="3" id="KW-0496">Mitochondrion</keyword>
<feature type="domain" description="TLDc" evidence="6">
    <location>
        <begin position="255"/>
        <end position="427"/>
    </location>
</feature>
<dbReference type="SMART" id="SM00584">
    <property type="entry name" value="TLDc"/>
    <property type="match status" value="1"/>
</dbReference>
<dbReference type="WBParaSite" id="HCON_00140680-00001">
    <property type="protein sequence ID" value="HCON_00140680-00001"/>
    <property type="gene ID" value="HCON_00140680"/>
</dbReference>
<dbReference type="InterPro" id="IPR006571">
    <property type="entry name" value="TLDc_dom"/>
</dbReference>
<dbReference type="Proteomes" id="UP000025227">
    <property type="component" value="Unplaced"/>
</dbReference>
<evidence type="ECO:0000259" key="6">
    <source>
        <dbReference type="PROSITE" id="PS51886"/>
    </source>
</evidence>
<sequence length="428" mass="48642">MGQAASVESERWRAPQRSRANTLKSRTPPATIHKGTRLSLPEYTLTQYDVKQLMKSFREAMEQGDTRTTSSAESEAEDELMDQIHGQFAPQFTRVMLQSTTSNTSEDSGIEENGNSPILSLDDLPTLPSYLRSVSEDTPLGCTPATPMAIPILSFTPPAERIDLDEYIRPQQKRRRFIPKRLFRKKKIAKQQRSKSVGAYEDSRIKGDRPAPLFGSSLLNREWELVTVREMCRRLSLDEIEQLEMPIPEGASQSQILDELMIRQIMEILPPRAEGYPWVSIYNSEKHGFSLTTLYRKMVEFDEDLSPVLLIVRDTREHVFGAVVSGAIRPSDHYMGTGDSCLLWRFLGEAPHTRDLRHYNWTGENQFFVNAAKDSLSIGAGGGHYGLWLDADLNHGRSQRCDTFDNEPLSGDKEDFIVQFIEAFGFRM</sequence>
<dbReference type="Pfam" id="PF07534">
    <property type="entry name" value="TLD"/>
    <property type="match status" value="1"/>
</dbReference>
<dbReference type="PANTHER" id="PTHR23354:SF62">
    <property type="entry name" value="MUSTARD, ISOFORM V"/>
    <property type="match status" value="1"/>
</dbReference>
<comment type="subcellular location">
    <subcellularLocation>
        <location evidence="1">Mitochondrion</location>
    </subcellularLocation>
</comment>
<evidence type="ECO:0000313" key="8">
    <source>
        <dbReference type="WBParaSite" id="HCON_00140680-00001"/>
    </source>
</evidence>
<evidence type="ECO:0000313" key="7">
    <source>
        <dbReference type="Proteomes" id="UP000025227"/>
    </source>
</evidence>
<dbReference type="GO" id="GO:0005634">
    <property type="term" value="C:nucleus"/>
    <property type="evidence" value="ECO:0007669"/>
    <property type="project" value="TreeGrafter"/>
</dbReference>
<dbReference type="PANTHER" id="PTHR23354">
    <property type="entry name" value="NUCLEOLAR PROTEIN 7/ESTROGEN RECEPTOR COACTIVATOR-RELATED"/>
    <property type="match status" value="1"/>
</dbReference>
<reference evidence="8" key="1">
    <citation type="submission" date="2020-12" db="UniProtKB">
        <authorList>
            <consortium name="WormBaseParasite"/>
        </authorList>
    </citation>
    <scope>IDENTIFICATION</scope>
    <source>
        <strain evidence="8">MHco3</strain>
    </source>
</reference>
<organism evidence="7 8">
    <name type="scientific">Haemonchus contortus</name>
    <name type="common">Barber pole worm</name>
    <dbReference type="NCBI Taxonomy" id="6289"/>
    <lineage>
        <taxon>Eukaryota</taxon>
        <taxon>Metazoa</taxon>
        <taxon>Ecdysozoa</taxon>
        <taxon>Nematoda</taxon>
        <taxon>Chromadorea</taxon>
        <taxon>Rhabditida</taxon>
        <taxon>Rhabditina</taxon>
        <taxon>Rhabditomorpha</taxon>
        <taxon>Strongyloidea</taxon>
        <taxon>Trichostrongylidae</taxon>
        <taxon>Haemonchus</taxon>
    </lineage>
</organism>
<evidence type="ECO:0000256" key="5">
    <source>
        <dbReference type="SAM" id="MobiDB-lite"/>
    </source>
</evidence>
<protein>
    <recommendedName>
        <fullName evidence="4">Oxidation resistance protein 1</fullName>
    </recommendedName>
</protein>
<feature type="region of interest" description="Disordered" evidence="5">
    <location>
        <begin position="1"/>
        <end position="35"/>
    </location>
</feature>